<dbReference type="Proteomes" id="UP001444661">
    <property type="component" value="Unassembled WGS sequence"/>
</dbReference>
<organism evidence="1 2">
    <name type="scientific">Apiospora rasikravindrae</name>
    <dbReference type="NCBI Taxonomy" id="990691"/>
    <lineage>
        <taxon>Eukaryota</taxon>
        <taxon>Fungi</taxon>
        <taxon>Dikarya</taxon>
        <taxon>Ascomycota</taxon>
        <taxon>Pezizomycotina</taxon>
        <taxon>Sordariomycetes</taxon>
        <taxon>Xylariomycetidae</taxon>
        <taxon>Amphisphaeriales</taxon>
        <taxon>Apiosporaceae</taxon>
        <taxon>Apiospora</taxon>
    </lineage>
</organism>
<dbReference type="EMBL" id="JAQQWK010000002">
    <property type="protein sequence ID" value="KAK8051184.1"/>
    <property type="molecule type" value="Genomic_DNA"/>
</dbReference>
<evidence type="ECO:0000313" key="1">
    <source>
        <dbReference type="EMBL" id="KAK8051184.1"/>
    </source>
</evidence>
<comment type="caution">
    <text evidence="1">The sequence shown here is derived from an EMBL/GenBank/DDBJ whole genome shotgun (WGS) entry which is preliminary data.</text>
</comment>
<reference evidence="1 2" key="1">
    <citation type="submission" date="2023-01" db="EMBL/GenBank/DDBJ databases">
        <title>Analysis of 21 Apiospora genomes using comparative genomics revels a genus with tremendous synthesis potential of carbohydrate active enzymes and secondary metabolites.</title>
        <authorList>
            <person name="Sorensen T."/>
        </authorList>
    </citation>
    <scope>NUCLEOTIDE SEQUENCE [LARGE SCALE GENOMIC DNA]</scope>
    <source>
        <strain evidence="1 2">CBS 33761</strain>
    </source>
</reference>
<evidence type="ECO:0000313" key="2">
    <source>
        <dbReference type="Proteomes" id="UP001444661"/>
    </source>
</evidence>
<protein>
    <submittedName>
        <fullName evidence="1">Uncharacterized protein</fullName>
    </submittedName>
</protein>
<proteinExistence type="predicted"/>
<keyword evidence="2" id="KW-1185">Reference proteome</keyword>
<name>A0ABR1TZR0_9PEZI</name>
<gene>
    <name evidence="1" type="ORF">PG993_002569</name>
</gene>
<accession>A0ABR1TZR0</accession>
<sequence length="170" mass="18897">MARAREREYYRHFLSSKCFKDVIETESSNLAGEASRTLGRIAMKFKDYAGQTISGIMPLAVTAERLAPAYRHACELKAALILTSKRYVAQFICPEQQIDEAIMEIAGQVQEGRDSGVKFCLFPIIRLLSPEVNDEDPSTGKSLMDCRNLAIAKSQEEVTGELFQKGSVLA</sequence>